<keyword evidence="4" id="KW-1185">Reference proteome</keyword>
<protein>
    <recommendedName>
        <fullName evidence="2">Rad50/SbcC-type AAA domain-containing protein</fullName>
    </recommendedName>
</protein>
<dbReference type="PANTHER" id="PTHR32114:SF2">
    <property type="entry name" value="ABC TRANSPORTER ABCH.3"/>
    <property type="match status" value="1"/>
</dbReference>
<dbReference type="GeneID" id="77944330"/>
<name>A0AAE8YEV9_9CAUD</name>
<dbReference type="EMBL" id="OK665842">
    <property type="protein sequence ID" value="UEW68585.1"/>
    <property type="molecule type" value="Genomic_DNA"/>
</dbReference>
<feature type="coiled-coil region" evidence="1">
    <location>
        <begin position="376"/>
        <end position="403"/>
    </location>
</feature>
<evidence type="ECO:0000313" key="4">
    <source>
        <dbReference type="Proteomes" id="UP000828188"/>
    </source>
</evidence>
<dbReference type="PANTHER" id="PTHR32114">
    <property type="entry name" value="ABC TRANSPORTER ABCH.3"/>
    <property type="match status" value="1"/>
</dbReference>
<sequence>MKLTGIYVSNVLGLRAADIRLARPVALFTGPNGAGKSSLQEAVRMALTGDTVRVSLKKEYGALVTEGADSGQIVVEAGDLSNSLVLPAGKPKREIAEDPRLPLVLDAQRFAHLSATERRAFLYDLMGVKIGLDEMRARLLDKLGLSGGAMPPAAAARLAAITPMLRAGFEAAQKEAADRARGAKQAWRAATGETYGSQKGATWRPEVVPFDEAALRKTTGDRASLDDQIGELQQQIGAADAADTAARTRAGKIADLRNRAAGYAKAAELLQLAEAQVAEFLPKVEALRARAGVAPAGVECSCPECGALLCYLNGVLSAAASAGARDEDAAASLPEYEQGLKTLQNAVTSRKRDLDAADAAATQLRALEDDADDSDQAAARESADAARAELAALLERRKQLDTDITTMREIERRAAGAADLAKNAAALHDDVVAYEAIGDALAPDGIPADLLREALMPVNEQLTDLATMSEWADVTITPEMEILAGGRAYALLSESERWRADALIAAAIAHFSGLKLLVLDRADVVVGPERERLLYWLDDLAHAGLIDTALVFMSLKSAPGGLPDAIEAFWVEAGQVAPVGTPRAHREAA</sequence>
<dbReference type="InterPro" id="IPR027417">
    <property type="entry name" value="P-loop_NTPase"/>
</dbReference>
<dbReference type="Proteomes" id="UP000828188">
    <property type="component" value="Segment"/>
</dbReference>
<dbReference type="Gene3D" id="3.40.50.300">
    <property type="entry name" value="P-loop containing nucleotide triphosphate hydrolases"/>
    <property type="match status" value="1"/>
</dbReference>
<keyword evidence="1" id="KW-0175">Coiled coil</keyword>
<dbReference type="KEGG" id="vg:77944330"/>
<dbReference type="Pfam" id="PF13476">
    <property type="entry name" value="AAA_23"/>
    <property type="match status" value="1"/>
</dbReference>
<evidence type="ECO:0000259" key="2">
    <source>
        <dbReference type="Pfam" id="PF13476"/>
    </source>
</evidence>
<evidence type="ECO:0000256" key="1">
    <source>
        <dbReference type="SAM" id="Coils"/>
    </source>
</evidence>
<dbReference type="GO" id="GO:0006302">
    <property type="term" value="P:double-strand break repair"/>
    <property type="evidence" value="ECO:0007669"/>
    <property type="project" value="InterPro"/>
</dbReference>
<organism evidence="3 4">
    <name type="scientific">Burkholderia phage BgManors32</name>
    <dbReference type="NCBI Taxonomy" id="2894335"/>
    <lineage>
        <taxon>Viruses</taxon>
        <taxon>Duplodnaviria</taxon>
        <taxon>Heunggongvirae</taxon>
        <taxon>Uroviricota</taxon>
        <taxon>Caudoviricetes</taxon>
        <taxon>Bigmanorsvirus</taxon>
        <taxon>Bigmanorsvirus bgmanors32</taxon>
    </lineage>
</organism>
<feature type="domain" description="Rad50/SbcC-type AAA" evidence="2">
    <location>
        <begin position="7"/>
        <end position="59"/>
    </location>
</feature>
<evidence type="ECO:0000313" key="3">
    <source>
        <dbReference type="EMBL" id="UEW68585.1"/>
    </source>
</evidence>
<dbReference type="InterPro" id="IPR038729">
    <property type="entry name" value="Rad50/SbcC_AAA"/>
</dbReference>
<dbReference type="SUPFAM" id="SSF52540">
    <property type="entry name" value="P-loop containing nucleoside triphosphate hydrolases"/>
    <property type="match status" value="1"/>
</dbReference>
<dbReference type="RefSeq" id="YP_010668187.1">
    <property type="nucleotide sequence ID" value="NC_070955.1"/>
</dbReference>
<dbReference type="GO" id="GO:0016887">
    <property type="term" value="F:ATP hydrolysis activity"/>
    <property type="evidence" value="ECO:0007669"/>
    <property type="project" value="InterPro"/>
</dbReference>
<reference evidence="3" key="1">
    <citation type="submission" date="2021-10" db="EMBL/GenBank/DDBJ databases">
        <authorList>
            <person name="Gelman D."/>
            <person name="Alkalay-Oren S."/>
            <person name="Coppenhagen-Glazer S."/>
            <person name="Hazan R."/>
        </authorList>
    </citation>
    <scope>NUCLEOTIDE SEQUENCE</scope>
</reference>
<accession>A0AAE8YEV9</accession>
<proteinExistence type="predicted"/>